<dbReference type="AlphaFoldDB" id="A0A8J7NH50"/>
<reference evidence="10" key="1">
    <citation type="journal article" date="2021" name="Cell">
        <title>Tracing the genetic footprints of vertebrate landing in non-teleost ray-finned fishes.</title>
        <authorList>
            <person name="Bi X."/>
            <person name="Wang K."/>
            <person name="Yang L."/>
            <person name="Pan H."/>
            <person name="Jiang H."/>
            <person name="Wei Q."/>
            <person name="Fang M."/>
            <person name="Yu H."/>
            <person name="Zhu C."/>
            <person name="Cai Y."/>
            <person name="He Y."/>
            <person name="Gan X."/>
            <person name="Zeng H."/>
            <person name="Yu D."/>
            <person name="Zhu Y."/>
            <person name="Jiang H."/>
            <person name="Qiu Q."/>
            <person name="Yang H."/>
            <person name="Zhang Y.E."/>
            <person name="Wang W."/>
            <person name="Zhu M."/>
            <person name="He S."/>
            <person name="Zhang G."/>
        </authorList>
    </citation>
    <scope>NUCLEOTIDE SEQUENCE</scope>
    <source>
        <strain evidence="10">Allg_001</strain>
    </source>
</reference>
<keyword evidence="6" id="KW-0675">Receptor</keyword>
<feature type="non-terminal residue" evidence="10">
    <location>
        <position position="313"/>
    </location>
</feature>
<dbReference type="InterPro" id="IPR000276">
    <property type="entry name" value="GPCR_Rhodpsn"/>
</dbReference>
<evidence type="ECO:0000256" key="1">
    <source>
        <dbReference type="ARBA" id="ARBA00004141"/>
    </source>
</evidence>
<evidence type="ECO:0000256" key="3">
    <source>
        <dbReference type="ARBA" id="ARBA00022989"/>
    </source>
</evidence>
<evidence type="ECO:0000256" key="2">
    <source>
        <dbReference type="ARBA" id="ARBA00022692"/>
    </source>
</evidence>
<keyword evidence="5 8" id="KW-0472">Membrane</keyword>
<feature type="transmembrane region" description="Helical" evidence="8">
    <location>
        <begin position="130"/>
        <end position="159"/>
    </location>
</feature>
<evidence type="ECO:0000256" key="8">
    <source>
        <dbReference type="SAM" id="Phobius"/>
    </source>
</evidence>
<evidence type="ECO:0000256" key="7">
    <source>
        <dbReference type="ARBA" id="ARBA00023224"/>
    </source>
</evidence>
<feature type="transmembrane region" description="Helical" evidence="8">
    <location>
        <begin position="225"/>
        <end position="247"/>
    </location>
</feature>
<keyword evidence="11" id="KW-1185">Reference proteome</keyword>
<feature type="transmembrane region" description="Helical" evidence="8">
    <location>
        <begin position="58"/>
        <end position="85"/>
    </location>
</feature>
<feature type="transmembrane region" description="Helical" evidence="8">
    <location>
        <begin position="25"/>
        <end position="46"/>
    </location>
</feature>
<dbReference type="PROSITE" id="PS50262">
    <property type="entry name" value="G_PROTEIN_RECEP_F1_2"/>
    <property type="match status" value="1"/>
</dbReference>
<dbReference type="InterPro" id="IPR050125">
    <property type="entry name" value="GPCR_opsins"/>
</dbReference>
<name>A0A8J7NH50_ATRSP</name>
<dbReference type="EMBL" id="JAAWVO010002108">
    <property type="protein sequence ID" value="MBN3311770.1"/>
    <property type="molecule type" value="Genomic_DNA"/>
</dbReference>
<comment type="subcellular location">
    <subcellularLocation>
        <location evidence="1">Membrane</location>
        <topology evidence="1">Multi-pass membrane protein</topology>
    </subcellularLocation>
</comment>
<dbReference type="Pfam" id="PF00001">
    <property type="entry name" value="7tm_1"/>
    <property type="match status" value="1"/>
</dbReference>
<evidence type="ECO:0000313" key="11">
    <source>
        <dbReference type="Proteomes" id="UP000736164"/>
    </source>
</evidence>
<keyword evidence="7" id="KW-0807">Transducer</keyword>
<evidence type="ECO:0000256" key="4">
    <source>
        <dbReference type="ARBA" id="ARBA00023040"/>
    </source>
</evidence>
<organism evidence="10 11">
    <name type="scientific">Atractosteus spatula</name>
    <name type="common">Alligator gar</name>
    <name type="synonym">Lepisosteus spatula</name>
    <dbReference type="NCBI Taxonomy" id="7917"/>
    <lineage>
        <taxon>Eukaryota</taxon>
        <taxon>Metazoa</taxon>
        <taxon>Chordata</taxon>
        <taxon>Craniata</taxon>
        <taxon>Vertebrata</taxon>
        <taxon>Euteleostomi</taxon>
        <taxon>Actinopterygii</taxon>
        <taxon>Neopterygii</taxon>
        <taxon>Holostei</taxon>
        <taxon>Semionotiformes</taxon>
        <taxon>Lepisosteidae</taxon>
        <taxon>Atractosteus</taxon>
    </lineage>
</organism>
<evidence type="ECO:0000256" key="6">
    <source>
        <dbReference type="ARBA" id="ARBA00023170"/>
    </source>
</evidence>
<feature type="transmembrane region" description="Helical" evidence="8">
    <location>
        <begin position="97"/>
        <end position="118"/>
    </location>
</feature>
<proteinExistence type="predicted"/>
<keyword evidence="3 8" id="KW-1133">Transmembrane helix</keyword>
<feature type="transmembrane region" description="Helical" evidence="8">
    <location>
        <begin position="179"/>
        <end position="204"/>
    </location>
</feature>
<dbReference type="GO" id="GO:0004930">
    <property type="term" value="F:G protein-coupled receptor activity"/>
    <property type="evidence" value="ECO:0007669"/>
    <property type="project" value="UniProtKB-KW"/>
</dbReference>
<comment type="caution">
    <text evidence="10">The sequence shown here is derived from an EMBL/GenBank/DDBJ whole genome shotgun (WGS) entry which is preliminary data.</text>
</comment>
<evidence type="ECO:0000256" key="5">
    <source>
        <dbReference type="ARBA" id="ARBA00023136"/>
    </source>
</evidence>
<accession>A0A8J7NH50</accession>
<evidence type="ECO:0000259" key="9">
    <source>
        <dbReference type="PROSITE" id="PS50262"/>
    </source>
</evidence>
<gene>
    <name evidence="10" type="primary">Opsr_1</name>
    <name evidence="10" type="ORF">GTO95_0003933</name>
</gene>
<dbReference type="Gene3D" id="1.20.1070.10">
    <property type="entry name" value="Rhodopsin 7-helix transmembrane proteins"/>
    <property type="match status" value="1"/>
</dbReference>
<keyword evidence="4" id="KW-0297">G-protein coupled receptor</keyword>
<feature type="domain" description="G-protein coupled receptors family 1 profile" evidence="9">
    <location>
        <begin position="40"/>
        <end position="279"/>
    </location>
</feature>
<dbReference type="Proteomes" id="UP000736164">
    <property type="component" value="Unassembled WGS sequence"/>
</dbReference>
<feature type="transmembrane region" description="Helical" evidence="8">
    <location>
        <begin position="259"/>
        <end position="281"/>
    </location>
</feature>
<dbReference type="PRINTS" id="PR00237">
    <property type="entry name" value="GPCRRHODOPSN"/>
</dbReference>
<dbReference type="GO" id="GO:0016020">
    <property type="term" value="C:membrane"/>
    <property type="evidence" value="ECO:0007669"/>
    <property type="project" value="UniProtKB-SubCell"/>
</dbReference>
<dbReference type="InterPro" id="IPR017452">
    <property type="entry name" value="GPCR_Rhodpsn_7TM"/>
</dbReference>
<protein>
    <submittedName>
        <fullName evidence="10">OPSR protein</fullName>
    </submittedName>
</protein>
<keyword evidence="2 8" id="KW-0812">Transmembrane</keyword>
<dbReference type="SUPFAM" id="SSF81321">
    <property type="entry name" value="Family A G protein-coupled receptor-like"/>
    <property type="match status" value="1"/>
</dbReference>
<evidence type="ECO:0000313" key="10">
    <source>
        <dbReference type="EMBL" id="MBN3311770.1"/>
    </source>
</evidence>
<feature type="non-terminal residue" evidence="10">
    <location>
        <position position="1"/>
    </location>
</feature>
<sequence>MSCPTAVNQSANVSGSAGFGVQRSVLAAALSVEIILGVTGNALVIITKIKCWRQRVFLCSLPLVNLTVSDLGCSLLIIPASLLAVLSGGQGSPWCEVVSLLKFAFITSSLGSLAILSVQRCVGVASTGSWKTVAIVSGCITSWMTGIIFGSVPVVFQWIRYDPAEMLCAVFWEDSYSDMLLYILCAFCVTVFLPLLLILACTLLTSSGRGWNCNSKNDGEDLSSVTPLLLVTYCLCYTPFTVAEMILLGNLDFSPAPEWLRTLSSVIAYLDCGLNPVIYCFNAEFRGAVLSLLQVKRKTSTDPELTSVSKLEA</sequence>
<dbReference type="PANTHER" id="PTHR24240">
    <property type="entry name" value="OPSIN"/>
    <property type="match status" value="1"/>
</dbReference>
<dbReference type="CDD" id="cd00637">
    <property type="entry name" value="7tm_classA_rhodopsin-like"/>
    <property type="match status" value="1"/>
</dbReference>